<dbReference type="Pfam" id="PF13699">
    <property type="entry name" value="eCIS_core"/>
    <property type="match status" value="1"/>
</dbReference>
<proteinExistence type="predicted"/>
<gene>
    <name evidence="3" type="ORF">I8J30_01010</name>
</gene>
<sequence>MRTFGSGKSIRKMDKSTFEQAPAQRAKFNSMAQVQRALASGAPLQAADMHTLQRSIGNSAARQLNAGAGKPIMAKMTVNQPTDAYELEADQVAFRVASDLQSDSKDGESAAQRTEEQGESEEEELQLKADSAGAIQREEQGESEEEELQLKADSAGAIQREEQGESEEEELQLKADSAGAIQREEQGESEEEELQLKADSAGAIQREEQGESEEEELQLKRDPFSVIQRSEDGAPKEASPGVEETINELRGKGQPLPDRLRKQLEDSFGADFSKVSIHTDNAADDLAKKVGARAFTTGNDIFFRQGEYKPATASGLQLLSHELTHIVQQN</sequence>
<feature type="compositionally biased region" description="Basic and acidic residues" evidence="1">
    <location>
        <begin position="102"/>
        <end position="116"/>
    </location>
</feature>
<evidence type="ECO:0000313" key="3">
    <source>
        <dbReference type="EMBL" id="MBP3961273.1"/>
    </source>
</evidence>
<feature type="compositionally biased region" description="Basic and acidic residues" evidence="1">
    <location>
        <begin position="217"/>
        <end position="235"/>
    </location>
</feature>
<accession>A0ABS5C825</accession>
<organism evidence="3 4">
    <name type="scientific">Paenibacillus lignilyticus</name>
    <dbReference type="NCBI Taxonomy" id="1172615"/>
    <lineage>
        <taxon>Bacteria</taxon>
        <taxon>Bacillati</taxon>
        <taxon>Bacillota</taxon>
        <taxon>Bacilli</taxon>
        <taxon>Bacillales</taxon>
        <taxon>Paenibacillaceae</taxon>
        <taxon>Paenibacillus</taxon>
    </lineage>
</organism>
<dbReference type="InterPro" id="IPR025295">
    <property type="entry name" value="eCIS_core_dom"/>
</dbReference>
<keyword evidence="4" id="KW-1185">Reference proteome</keyword>
<feature type="domain" description="eCIS core" evidence="2">
    <location>
        <begin position="255"/>
        <end position="330"/>
    </location>
</feature>
<feature type="region of interest" description="Disordered" evidence="1">
    <location>
        <begin position="97"/>
        <end position="243"/>
    </location>
</feature>
<dbReference type="Proteomes" id="UP000673394">
    <property type="component" value="Unassembled WGS sequence"/>
</dbReference>
<comment type="caution">
    <text evidence="3">The sequence shown here is derived from an EMBL/GenBank/DDBJ whole genome shotgun (WGS) entry which is preliminary data.</text>
</comment>
<reference evidence="3 4" key="1">
    <citation type="submission" date="2021-04" db="EMBL/GenBank/DDBJ databases">
        <title>Paenibacillus sp. DLE-14 whole genome sequence.</title>
        <authorList>
            <person name="Ham Y.J."/>
        </authorList>
    </citation>
    <scope>NUCLEOTIDE SEQUENCE [LARGE SCALE GENOMIC DNA]</scope>
    <source>
        <strain evidence="3 4">DLE-14</strain>
    </source>
</reference>
<dbReference type="EMBL" id="JAGKSP010000001">
    <property type="protein sequence ID" value="MBP3961273.1"/>
    <property type="molecule type" value="Genomic_DNA"/>
</dbReference>
<dbReference type="RefSeq" id="WP_210654626.1">
    <property type="nucleotide sequence ID" value="NZ_JAGKSP010000001.1"/>
</dbReference>
<evidence type="ECO:0000259" key="2">
    <source>
        <dbReference type="Pfam" id="PF13699"/>
    </source>
</evidence>
<evidence type="ECO:0000256" key="1">
    <source>
        <dbReference type="SAM" id="MobiDB-lite"/>
    </source>
</evidence>
<evidence type="ECO:0000313" key="4">
    <source>
        <dbReference type="Proteomes" id="UP000673394"/>
    </source>
</evidence>
<protein>
    <submittedName>
        <fullName evidence="3">DUF4157 domain-containing protein</fullName>
    </submittedName>
</protein>
<name>A0ABS5C825_9BACL</name>